<protein>
    <recommendedName>
        <fullName evidence="3">TIGR02646 family protein</fullName>
    </recommendedName>
</protein>
<organism evidence="1 2">
    <name type="scientific">Candidatus Marithioploca araucensis</name>
    <dbReference type="NCBI Taxonomy" id="70273"/>
    <lineage>
        <taxon>Bacteria</taxon>
        <taxon>Pseudomonadati</taxon>
        <taxon>Pseudomonadota</taxon>
        <taxon>Gammaproteobacteria</taxon>
        <taxon>Thiotrichales</taxon>
        <taxon>Thiotrichaceae</taxon>
        <taxon>Candidatus Marithioploca</taxon>
    </lineage>
</organism>
<evidence type="ECO:0008006" key="3">
    <source>
        <dbReference type="Google" id="ProtNLM"/>
    </source>
</evidence>
<evidence type="ECO:0000313" key="1">
    <source>
        <dbReference type="EMBL" id="MDM8563385.1"/>
    </source>
</evidence>
<sequence length="213" mass="25060">MIQLKPRPPIPATLKSKKVKEVKRQIAEKVERNNAINSKDFPSYWRNDDVKKTLWEHHNHKCCYCERKRDLKRESDVEHFRPKAAVTEDKEHDGYWWLAYEWDNYFFSCKLCNQAYKKNHFPLLPEGKRADKADDNLSEEKPVLIHPIDENPEKFIGFDWQHAKGVLVKGVGLDDNYRGHKTANELTGINDPIIMRERAEIIPELQGIAQILI</sequence>
<dbReference type="EMBL" id="JAUCGM010000610">
    <property type="protein sequence ID" value="MDM8563385.1"/>
    <property type="molecule type" value="Genomic_DNA"/>
</dbReference>
<dbReference type="Gene3D" id="1.10.30.50">
    <property type="match status" value="1"/>
</dbReference>
<dbReference type="Proteomes" id="UP001171945">
    <property type="component" value="Unassembled WGS sequence"/>
</dbReference>
<proteinExistence type="predicted"/>
<keyword evidence="2" id="KW-1185">Reference proteome</keyword>
<evidence type="ECO:0000313" key="2">
    <source>
        <dbReference type="Proteomes" id="UP001171945"/>
    </source>
</evidence>
<reference evidence="1" key="1">
    <citation type="submission" date="2023-06" db="EMBL/GenBank/DDBJ databases">
        <title>Uncultivated large filamentous bacteria from sulfidic sediments reveal new species and different genomic features in energy metabolism and defense.</title>
        <authorList>
            <person name="Fonseca A."/>
        </authorList>
    </citation>
    <scope>NUCLEOTIDE SEQUENCE</scope>
    <source>
        <strain evidence="1">HSG4</strain>
    </source>
</reference>
<gene>
    <name evidence="1" type="ORF">QUF54_08540</name>
</gene>
<comment type="caution">
    <text evidence="1">The sequence shown here is derived from an EMBL/GenBank/DDBJ whole genome shotgun (WGS) entry which is preliminary data.</text>
</comment>
<name>A0ABT7VUX7_9GAMM</name>
<feature type="non-terminal residue" evidence="1">
    <location>
        <position position="213"/>
    </location>
</feature>
<accession>A0ABT7VUX7</accession>